<name>A0A2I0AA96_9ASPA</name>
<gene>
    <name evidence="1" type="primary">PAS2</name>
    <name evidence="1" type="ORF">AXF42_Ash019090</name>
</gene>
<evidence type="ECO:0000313" key="2">
    <source>
        <dbReference type="Proteomes" id="UP000236161"/>
    </source>
</evidence>
<dbReference type="GO" id="GO:0016829">
    <property type="term" value="F:lyase activity"/>
    <property type="evidence" value="ECO:0007669"/>
    <property type="project" value="UniProtKB-KW"/>
</dbReference>
<dbReference type="EC" id="4.2.1.-" evidence="1"/>
<dbReference type="Proteomes" id="UP000236161">
    <property type="component" value="Unassembled WGS sequence"/>
</dbReference>
<reference evidence="1 2" key="1">
    <citation type="journal article" date="2017" name="Nature">
        <title>The Apostasia genome and the evolution of orchids.</title>
        <authorList>
            <person name="Zhang G.Q."/>
            <person name="Liu K.W."/>
            <person name="Li Z."/>
            <person name="Lohaus R."/>
            <person name="Hsiao Y.Y."/>
            <person name="Niu S.C."/>
            <person name="Wang J.Y."/>
            <person name="Lin Y.C."/>
            <person name="Xu Q."/>
            <person name="Chen L.J."/>
            <person name="Yoshida K."/>
            <person name="Fujiwara S."/>
            <person name="Wang Z.W."/>
            <person name="Zhang Y.Q."/>
            <person name="Mitsuda N."/>
            <person name="Wang M."/>
            <person name="Liu G.H."/>
            <person name="Pecoraro L."/>
            <person name="Huang H.X."/>
            <person name="Xiao X.J."/>
            <person name="Lin M."/>
            <person name="Wu X.Y."/>
            <person name="Wu W.L."/>
            <person name="Chen Y.Y."/>
            <person name="Chang S.B."/>
            <person name="Sakamoto S."/>
            <person name="Ohme-Takagi M."/>
            <person name="Yagi M."/>
            <person name="Zeng S.J."/>
            <person name="Shen C.Y."/>
            <person name="Yeh C.M."/>
            <person name="Luo Y.B."/>
            <person name="Tsai W.C."/>
            <person name="Van de Peer Y."/>
            <person name="Liu Z.J."/>
        </authorList>
    </citation>
    <scope>NUCLEOTIDE SEQUENCE [LARGE SCALE GENOMIC DNA]</scope>
    <source>
        <strain evidence="2">cv. Shenzhen</strain>
        <tissue evidence="1">Stem</tissue>
    </source>
</reference>
<proteinExistence type="predicted"/>
<keyword evidence="1" id="KW-0456">Lyase</keyword>
<sequence length="173" mass="18984">MAAAAKRIFFLFCSLASFLGWISIFHVSAKALMETCNDELYDLVEKRLQLSCDIISGEVSSGKNLVKQIFAMQIRSRCLVTPLIVSWSLAEFLLDVGQINGFLSDGPAKEVTYCQMLETGWQANAVLRTGTPTDGQESSSLCRRPAGMQAGLPQIGLKIILGNIISYIALNRF</sequence>
<dbReference type="EMBL" id="KZ452002">
    <property type="protein sequence ID" value="PKA52464.1"/>
    <property type="molecule type" value="Genomic_DNA"/>
</dbReference>
<keyword evidence="2" id="KW-1185">Reference proteome</keyword>
<dbReference type="AlphaFoldDB" id="A0A2I0AA96"/>
<dbReference type="OrthoDB" id="46988at2759"/>
<organism evidence="1 2">
    <name type="scientific">Apostasia shenzhenica</name>
    <dbReference type="NCBI Taxonomy" id="1088818"/>
    <lineage>
        <taxon>Eukaryota</taxon>
        <taxon>Viridiplantae</taxon>
        <taxon>Streptophyta</taxon>
        <taxon>Embryophyta</taxon>
        <taxon>Tracheophyta</taxon>
        <taxon>Spermatophyta</taxon>
        <taxon>Magnoliopsida</taxon>
        <taxon>Liliopsida</taxon>
        <taxon>Asparagales</taxon>
        <taxon>Orchidaceae</taxon>
        <taxon>Apostasioideae</taxon>
        <taxon>Apostasia</taxon>
    </lineage>
</organism>
<protein>
    <submittedName>
        <fullName evidence="1">Very-long-chain (3R)-3-hydroxyacyl-[acyl-carrier protein] dehydratase PASTICCINO 2</fullName>
        <ecNumber evidence="1">4.2.1.-</ecNumber>
    </submittedName>
</protein>
<accession>A0A2I0AA96</accession>
<evidence type="ECO:0000313" key="1">
    <source>
        <dbReference type="EMBL" id="PKA52464.1"/>
    </source>
</evidence>